<keyword evidence="3" id="KW-1185">Reference proteome</keyword>
<gene>
    <name evidence="2" type="ORF">FHR82_006802</name>
</gene>
<name>A0A7W7VHT2_9PSEU</name>
<evidence type="ECO:0000313" key="3">
    <source>
        <dbReference type="Proteomes" id="UP000520767"/>
    </source>
</evidence>
<proteinExistence type="predicted"/>
<dbReference type="Proteomes" id="UP000520767">
    <property type="component" value="Unassembled WGS sequence"/>
</dbReference>
<accession>A0A7W7VHT2</accession>
<dbReference type="CDD" id="cd07344">
    <property type="entry name" value="M48_yhfN_like"/>
    <property type="match status" value="1"/>
</dbReference>
<dbReference type="EMBL" id="JACHJQ010000007">
    <property type="protein sequence ID" value="MBB4910544.1"/>
    <property type="molecule type" value="Genomic_DNA"/>
</dbReference>
<sequence length="68" mass="7927">MQVDQVVLGRGVIAAVVVRSNVVHELVHFHERGYGPRFVELMDHYLPDWRSRRDELNDAPRAAEEWSD</sequence>
<dbReference type="Pfam" id="PF01863">
    <property type="entry name" value="YgjP-like"/>
    <property type="match status" value="1"/>
</dbReference>
<protein>
    <recommendedName>
        <fullName evidence="1">YgjP-like metallopeptidase domain-containing protein</fullName>
    </recommendedName>
</protein>
<dbReference type="InterPro" id="IPR002725">
    <property type="entry name" value="YgjP-like_metallopeptidase"/>
</dbReference>
<evidence type="ECO:0000313" key="2">
    <source>
        <dbReference type="EMBL" id="MBB4910544.1"/>
    </source>
</evidence>
<evidence type="ECO:0000259" key="1">
    <source>
        <dbReference type="Pfam" id="PF01863"/>
    </source>
</evidence>
<comment type="caution">
    <text evidence="2">The sequence shown here is derived from an EMBL/GenBank/DDBJ whole genome shotgun (WGS) entry which is preliminary data.</text>
</comment>
<organism evidence="2 3">
    <name type="scientific">Actinophytocola algeriensis</name>
    <dbReference type="NCBI Taxonomy" id="1768010"/>
    <lineage>
        <taxon>Bacteria</taxon>
        <taxon>Bacillati</taxon>
        <taxon>Actinomycetota</taxon>
        <taxon>Actinomycetes</taxon>
        <taxon>Pseudonocardiales</taxon>
        <taxon>Pseudonocardiaceae</taxon>
    </lineage>
</organism>
<feature type="domain" description="YgjP-like metallopeptidase" evidence="1">
    <location>
        <begin position="22"/>
        <end position="58"/>
    </location>
</feature>
<dbReference type="Gene3D" id="3.30.2010.10">
    <property type="entry name" value="Metalloproteases ('zincins'), catalytic domain"/>
    <property type="match status" value="1"/>
</dbReference>
<reference evidence="2 3" key="1">
    <citation type="submission" date="2020-08" db="EMBL/GenBank/DDBJ databases">
        <title>Genomic Encyclopedia of Type Strains, Phase III (KMG-III): the genomes of soil and plant-associated and newly described type strains.</title>
        <authorList>
            <person name="Whitman W."/>
        </authorList>
    </citation>
    <scope>NUCLEOTIDE SEQUENCE [LARGE SCALE GENOMIC DNA]</scope>
    <source>
        <strain evidence="2 3">CECT 8960</strain>
    </source>
</reference>
<dbReference type="AlphaFoldDB" id="A0A7W7VHT2"/>
<dbReference type="RefSeq" id="WP_184814576.1">
    <property type="nucleotide sequence ID" value="NZ_JACHJQ010000007.1"/>
</dbReference>